<keyword evidence="3" id="KW-1185">Reference proteome</keyword>
<proteinExistence type="predicted"/>
<dbReference type="EMBL" id="OZ034822">
    <property type="protein sequence ID" value="CAL1413601.1"/>
    <property type="molecule type" value="Genomic_DNA"/>
</dbReference>
<reference evidence="2 3" key="1">
    <citation type="submission" date="2024-04" db="EMBL/GenBank/DDBJ databases">
        <authorList>
            <person name="Fracassetti M."/>
        </authorList>
    </citation>
    <scope>NUCLEOTIDE SEQUENCE [LARGE SCALE GENOMIC DNA]</scope>
</reference>
<feature type="compositionally biased region" description="Basic and acidic residues" evidence="1">
    <location>
        <begin position="1"/>
        <end position="11"/>
    </location>
</feature>
<feature type="region of interest" description="Disordered" evidence="1">
    <location>
        <begin position="1"/>
        <end position="82"/>
    </location>
</feature>
<protein>
    <submittedName>
        <fullName evidence="2">Uncharacterized protein</fullName>
    </submittedName>
</protein>
<sequence length="144" mass="15571">MPHVASRDVRHNGPSSSTSSPPAAAAESSDNNSLLSESAPKFSSLCNVNESKTPRESELCEETTTNGGKGKKRQQQESLKEDAGLDSQVVIVLLTANLSAILAIRPSIPTKHWEGTEQATRRSKAVLYKSHRIHRNGSLPFPLL</sequence>
<evidence type="ECO:0000313" key="2">
    <source>
        <dbReference type="EMBL" id="CAL1413601.1"/>
    </source>
</evidence>
<dbReference type="AlphaFoldDB" id="A0AAV2GS27"/>
<evidence type="ECO:0000256" key="1">
    <source>
        <dbReference type="SAM" id="MobiDB-lite"/>
    </source>
</evidence>
<accession>A0AAV2GS27</accession>
<evidence type="ECO:0000313" key="3">
    <source>
        <dbReference type="Proteomes" id="UP001497516"/>
    </source>
</evidence>
<organism evidence="2 3">
    <name type="scientific">Linum trigynum</name>
    <dbReference type="NCBI Taxonomy" id="586398"/>
    <lineage>
        <taxon>Eukaryota</taxon>
        <taxon>Viridiplantae</taxon>
        <taxon>Streptophyta</taxon>
        <taxon>Embryophyta</taxon>
        <taxon>Tracheophyta</taxon>
        <taxon>Spermatophyta</taxon>
        <taxon>Magnoliopsida</taxon>
        <taxon>eudicotyledons</taxon>
        <taxon>Gunneridae</taxon>
        <taxon>Pentapetalae</taxon>
        <taxon>rosids</taxon>
        <taxon>fabids</taxon>
        <taxon>Malpighiales</taxon>
        <taxon>Linaceae</taxon>
        <taxon>Linum</taxon>
    </lineage>
</organism>
<feature type="compositionally biased region" description="Low complexity" evidence="1">
    <location>
        <begin position="15"/>
        <end position="39"/>
    </location>
</feature>
<dbReference type="Proteomes" id="UP001497516">
    <property type="component" value="Chromosome 9"/>
</dbReference>
<gene>
    <name evidence="2" type="ORF">LTRI10_LOCUS52820</name>
</gene>
<name>A0AAV2GS27_9ROSI</name>